<dbReference type="InterPro" id="IPR029060">
    <property type="entry name" value="PIN-like_dom_sf"/>
</dbReference>
<dbReference type="OrthoDB" id="959930at2"/>
<dbReference type="EMBL" id="FSRA01000001">
    <property type="protein sequence ID" value="SIN67573.1"/>
    <property type="molecule type" value="Genomic_DNA"/>
</dbReference>
<evidence type="ECO:0000313" key="1">
    <source>
        <dbReference type="EMBL" id="SIN67573.1"/>
    </source>
</evidence>
<dbReference type="RefSeq" id="WP_074237618.1">
    <property type="nucleotide sequence ID" value="NZ_FSRA01000001.1"/>
</dbReference>
<evidence type="ECO:0008006" key="3">
    <source>
        <dbReference type="Google" id="ProtNLM"/>
    </source>
</evidence>
<proteinExistence type="predicted"/>
<gene>
    <name evidence="1" type="ORF">SAMN04488055_0516</name>
</gene>
<dbReference type="AlphaFoldDB" id="A0A1N6DA45"/>
<organism evidence="1 2">
    <name type="scientific">Chitinophaga niabensis</name>
    <dbReference type="NCBI Taxonomy" id="536979"/>
    <lineage>
        <taxon>Bacteria</taxon>
        <taxon>Pseudomonadati</taxon>
        <taxon>Bacteroidota</taxon>
        <taxon>Chitinophagia</taxon>
        <taxon>Chitinophagales</taxon>
        <taxon>Chitinophagaceae</taxon>
        <taxon>Chitinophaga</taxon>
    </lineage>
</organism>
<protein>
    <recommendedName>
        <fullName evidence="3">PIN domain-containing protein</fullName>
    </recommendedName>
</protein>
<keyword evidence="2" id="KW-1185">Reference proteome</keyword>
<dbReference type="SUPFAM" id="SSF88723">
    <property type="entry name" value="PIN domain-like"/>
    <property type="match status" value="1"/>
</dbReference>
<accession>A0A1N6DA45</accession>
<evidence type="ECO:0000313" key="2">
    <source>
        <dbReference type="Proteomes" id="UP000185003"/>
    </source>
</evidence>
<sequence length="159" mass="18543">MTHKSVLLDTSFFVRLLNEEDPLFQHANGYFRYFLEERTPLMISTISIAEYCVIGDINELPLRNLQIVPFNLSHAKRTGEFAKIAFKNRDKLKLRERNIIPNDAKLFSQADVEDTIGAYLSSDTDSIKIYNLLKQENAPKFEFLDLHQKHSERYGLLDF</sequence>
<reference evidence="1 2" key="1">
    <citation type="submission" date="2016-11" db="EMBL/GenBank/DDBJ databases">
        <authorList>
            <person name="Jaros S."/>
            <person name="Januszkiewicz K."/>
            <person name="Wedrychowicz H."/>
        </authorList>
    </citation>
    <scope>NUCLEOTIDE SEQUENCE [LARGE SCALE GENOMIC DNA]</scope>
    <source>
        <strain evidence="1 2">DSM 24787</strain>
    </source>
</reference>
<dbReference type="Proteomes" id="UP000185003">
    <property type="component" value="Unassembled WGS sequence"/>
</dbReference>
<dbReference type="Gene3D" id="3.40.50.1010">
    <property type="entry name" value="5'-nuclease"/>
    <property type="match status" value="1"/>
</dbReference>
<name>A0A1N6DA45_9BACT</name>